<keyword evidence="2" id="KW-1185">Reference proteome</keyword>
<dbReference type="Proteomes" id="UP001215151">
    <property type="component" value="Unassembled WGS sequence"/>
</dbReference>
<proteinExistence type="predicted"/>
<name>A0AAD7XDA6_9APHY</name>
<accession>A0AAD7XDA6</accession>
<sequence length="81" mass="8890">MSLVLSVTYEVSFQRSTNSLPSHTIPTSQSGALDLLASVACIKQEEDRIKNMLWKAAPRAFYDDVPAQKQDTCAVCKKAAD</sequence>
<reference evidence="1" key="1">
    <citation type="submission" date="2022-11" db="EMBL/GenBank/DDBJ databases">
        <title>Genome Sequence of Cubamyces cubensis.</title>
        <authorList>
            <person name="Buettner E."/>
        </authorList>
    </citation>
    <scope>NUCLEOTIDE SEQUENCE</scope>
    <source>
        <strain evidence="1">MPL-01</strain>
    </source>
</reference>
<protein>
    <submittedName>
        <fullName evidence="1">Uncharacterized protein</fullName>
    </submittedName>
</protein>
<dbReference type="EMBL" id="JAPEVG010000053">
    <property type="protein sequence ID" value="KAJ8489122.1"/>
    <property type="molecule type" value="Genomic_DNA"/>
</dbReference>
<evidence type="ECO:0000313" key="2">
    <source>
        <dbReference type="Proteomes" id="UP001215151"/>
    </source>
</evidence>
<evidence type="ECO:0000313" key="1">
    <source>
        <dbReference type="EMBL" id="KAJ8489122.1"/>
    </source>
</evidence>
<gene>
    <name evidence="1" type="ORF">ONZ51_g3132</name>
</gene>
<comment type="caution">
    <text evidence="1">The sequence shown here is derived from an EMBL/GenBank/DDBJ whole genome shotgun (WGS) entry which is preliminary data.</text>
</comment>
<dbReference type="AlphaFoldDB" id="A0AAD7XDA6"/>
<organism evidence="1 2">
    <name type="scientific">Trametes cubensis</name>
    <dbReference type="NCBI Taxonomy" id="1111947"/>
    <lineage>
        <taxon>Eukaryota</taxon>
        <taxon>Fungi</taxon>
        <taxon>Dikarya</taxon>
        <taxon>Basidiomycota</taxon>
        <taxon>Agaricomycotina</taxon>
        <taxon>Agaricomycetes</taxon>
        <taxon>Polyporales</taxon>
        <taxon>Polyporaceae</taxon>
        <taxon>Trametes</taxon>
    </lineage>
</organism>